<dbReference type="Pfam" id="PF00465">
    <property type="entry name" value="Fe-ADH"/>
    <property type="match status" value="1"/>
</dbReference>
<feature type="domain" description="Alcohol dehydrogenase iron-type/glycerol dehydrogenase GldA" evidence="3">
    <location>
        <begin position="13"/>
        <end position="175"/>
    </location>
</feature>
<dbReference type="CDD" id="cd08196">
    <property type="entry name" value="Fe-ADH-like"/>
    <property type="match status" value="1"/>
</dbReference>
<organism evidence="5 6">
    <name type="scientific">Caryophanon tenue</name>
    <dbReference type="NCBI Taxonomy" id="33978"/>
    <lineage>
        <taxon>Bacteria</taxon>
        <taxon>Bacillati</taxon>
        <taxon>Bacillota</taxon>
        <taxon>Bacilli</taxon>
        <taxon>Bacillales</taxon>
        <taxon>Caryophanaceae</taxon>
        <taxon>Caryophanon</taxon>
    </lineage>
</organism>
<dbReference type="Gene3D" id="1.20.1090.10">
    <property type="entry name" value="Dehydroquinate synthase-like - alpha domain"/>
    <property type="match status" value="1"/>
</dbReference>
<dbReference type="STRING" id="33978.A6M13_03385"/>
<feature type="domain" description="Fe-containing alcohol dehydrogenase-like C-terminal" evidence="4">
    <location>
        <begin position="186"/>
        <end position="373"/>
    </location>
</feature>
<evidence type="ECO:0000313" key="5">
    <source>
        <dbReference type="EMBL" id="OCS84630.1"/>
    </source>
</evidence>
<proteinExistence type="inferred from homology"/>
<keyword evidence="2" id="KW-0560">Oxidoreductase</keyword>
<dbReference type="PANTHER" id="PTHR11496:SF102">
    <property type="entry name" value="ALCOHOL DEHYDROGENASE 4"/>
    <property type="match status" value="1"/>
</dbReference>
<dbReference type="SUPFAM" id="SSF56796">
    <property type="entry name" value="Dehydroquinate synthase-like"/>
    <property type="match status" value="1"/>
</dbReference>
<dbReference type="Gene3D" id="3.40.50.1970">
    <property type="match status" value="1"/>
</dbReference>
<accession>A0A1C0YBV3</accession>
<evidence type="ECO:0000259" key="3">
    <source>
        <dbReference type="Pfam" id="PF00465"/>
    </source>
</evidence>
<evidence type="ECO:0000259" key="4">
    <source>
        <dbReference type="Pfam" id="PF25137"/>
    </source>
</evidence>
<dbReference type="InterPro" id="IPR001670">
    <property type="entry name" value="ADH_Fe/GldA"/>
</dbReference>
<sequence length="381" mass="41157">MSFLFHQQVPIDFGAGHLDKLPELIAQFGYTKGLLITTNSAIQNGTVARIIDTSNGVITQSISGIQPNPTVENTQHCIDALRADTYDFVVALGGGSVLDCAKVAAVLAPTNASAQQFFDGDYAITAPGVPLIAVPTTAGTASEITRVSVLSDPNSGKKAPFNHPYLYPVYALIDPLLTISCTEHVTATSGIDVLAHSLEALYSKNHQPFTDLFAKHAASIVFTYLETAYHEPNHLEARTKMAEASVAAGLAFNLTQTAAAHACSYPLTEQFDVPHGEACAFTLGKFWLLTAQSEEAGERIEAISRDLGFRDAAHLAERLEQLKDALQLRSTWHEIGVTTDEQIQEIVVTSFAPNMANMPVTITPESLFAFYKSIAYERQTV</sequence>
<evidence type="ECO:0000256" key="1">
    <source>
        <dbReference type="ARBA" id="ARBA00007358"/>
    </source>
</evidence>
<protein>
    <submittedName>
        <fullName evidence="5">Alcohol dehydrogenase</fullName>
    </submittedName>
</protein>
<comment type="caution">
    <text evidence="5">The sequence shown here is derived from an EMBL/GenBank/DDBJ whole genome shotgun (WGS) entry which is preliminary data.</text>
</comment>
<dbReference type="GO" id="GO:0046872">
    <property type="term" value="F:metal ion binding"/>
    <property type="evidence" value="ECO:0007669"/>
    <property type="project" value="InterPro"/>
</dbReference>
<dbReference type="AlphaFoldDB" id="A0A1C0YBV3"/>
<name>A0A1C0YBV3_9BACL</name>
<reference evidence="5 6" key="1">
    <citation type="submission" date="2016-07" db="EMBL/GenBank/DDBJ databases">
        <title>Caryophanon tenue genome sequencing.</title>
        <authorList>
            <person name="Verma A."/>
            <person name="Pal Y."/>
            <person name="Krishnamurthi S."/>
        </authorList>
    </citation>
    <scope>NUCLEOTIDE SEQUENCE [LARGE SCALE GENOMIC DNA]</scope>
    <source>
        <strain evidence="5 6">DSM 14152</strain>
    </source>
</reference>
<dbReference type="PANTHER" id="PTHR11496">
    <property type="entry name" value="ALCOHOL DEHYDROGENASE"/>
    <property type="match status" value="1"/>
</dbReference>
<dbReference type="GO" id="GO:0004022">
    <property type="term" value="F:alcohol dehydrogenase (NAD+) activity"/>
    <property type="evidence" value="ECO:0007669"/>
    <property type="project" value="TreeGrafter"/>
</dbReference>
<dbReference type="EMBL" id="MASJ01000023">
    <property type="protein sequence ID" value="OCS84630.1"/>
    <property type="molecule type" value="Genomic_DNA"/>
</dbReference>
<dbReference type="FunFam" id="3.40.50.1970:FF:000003">
    <property type="entry name" value="Alcohol dehydrogenase, iron-containing"/>
    <property type="match status" value="1"/>
</dbReference>
<keyword evidence="6" id="KW-1185">Reference proteome</keyword>
<dbReference type="InterPro" id="IPR039697">
    <property type="entry name" value="Alcohol_dehydrogenase_Fe"/>
</dbReference>
<dbReference type="InterPro" id="IPR056798">
    <property type="entry name" value="ADH_Fe_C"/>
</dbReference>
<dbReference type="Proteomes" id="UP000093199">
    <property type="component" value="Unassembled WGS sequence"/>
</dbReference>
<comment type="similarity">
    <text evidence="1">Belongs to the iron-containing alcohol dehydrogenase family.</text>
</comment>
<evidence type="ECO:0000313" key="6">
    <source>
        <dbReference type="Proteomes" id="UP000093199"/>
    </source>
</evidence>
<evidence type="ECO:0000256" key="2">
    <source>
        <dbReference type="ARBA" id="ARBA00023002"/>
    </source>
</evidence>
<gene>
    <name evidence="5" type="ORF">A6M13_03385</name>
</gene>
<dbReference type="Pfam" id="PF25137">
    <property type="entry name" value="ADH_Fe_C"/>
    <property type="match status" value="1"/>
</dbReference>